<protein>
    <submittedName>
        <fullName evidence="2">Uncharacterized protein</fullName>
    </submittedName>
</protein>
<evidence type="ECO:0000313" key="3">
    <source>
        <dbReference type="Proteomes" id="UP000299102"/>
    </source>
</evidence>
<proteinExistence type="predicted"/>
<evidence type="ECO:0000256" key="1">
    <source>
        <dbReference type="SAM" id="MobiDB-lite"/>
    </source>
</evidence>
<comment type="caution">
    <text evidence="2">The sequence shown here is derived from an EMBL/GenBank/DDBJ whole genome shotgun (WGS) entry which is preliminary data.</text>
</comment>
<evidence type="ECO:0000313" key="2">
    <source>
        <dbReference type="EMBL" id="GBP42713.1"/>
    </source>
</evidence>
<gene>
    <name evidence="2" type="ORF">EVAR_21989_1</name>
</gene>
<dbReference type="EMBL" id="BGZK01000422">
    <property type="protein sequence ID" value="GBP42713.1"/>
    <property type="molecule type" value="Genomic_DNA"/>
</dbReference>
<organism evidence="2 3">
    <name type="scientific">Eumeta variegata</name>
    <name type="common">Bagworm moth</name>
    <name type="synonym">Eumeta japonica</name>
    <dbReference type="NCBI Taxonomy" id="151549"/>
    <lineage>
        <taxon>Eukaryota</taxon>
        <taxon>Metazoa</taxon>
        <taxon>Ecdysozoa</taxon>
        <taxon>Arthropoda</taxon>
        <taxon>Hexapoda</taxon>
        <taxon>Insecta</taxon>
        <taxon>Pterygota</taxon>
        <taxon>Neoptera</taxon>
        <taxon>Endopterygota</taxon>
        <taxon>Lepidoptera</taxon>
        <taxon>Glossata</taxon>
        <taxon>Ditrysia</taxon>
        <taxon>Tineoidea</taxon>
        <taxon>Psychidae</taxon>
        <taxon>Oiketicinae</taxon>
        <taxon>Eumeta</taxon>
    </lineage>
</organism>
<reference evidence="2 3" key="1">
    <citation type="journal article" date="2019" name="Commun. Biol.">
        <title>The bagworm genome reveals a unique fibroin gene that provides high tensile strength.</title>
        <authorList>
            <person name="Kono N."/>
            <person name="Nakamura H."/>
            <person name="Ohtoshi R."/>
            <person name="Tomita M."/>
            <person name="Numata K."/>
            <person name="Arakawa K."/>
        </authorList>
    </citation>
    <scope>NUCLEOTIDE SEQUENCE [LARGE SCALE GENOMIC DNA]</scope>
</reference>
<dbReference type="Proteomes" id="UP000299102">
    <property type="component" value="Unassembled WGS sequence"/>
</dbReference>
<feature type="region of interest" description="Disordered" evidence="1">
    <location>
        <begin position="1"/>
        <end position="37"/>
    </location>
</feature>
<keyword evidence="3" id="KW-1185">Reference proteome</keyword>
<accession>A0A4C1VVD6</accession>
<dbReference type="AlphaFoldDB" id="A0A4C1VVD6"/>
<sequence length="81" mass="9034">MSPRLHKSSLAPRAPPPAARPPEFMSSRSQGASKAGRKNYRCITPGFCLSENRAGVLFALSSTIQRKFDKFCFPLTEKKDY</sequence>
<name>A0A4C1VVD6_EUMVA</name>